<gene>
    <name evidence="2" type="ORF">CARUB_v10019338mg</name>
</gene>
<evidence type="ECO:0000313" key="2">
    <source>
        <dbReference type="EMBL" id="EOA25949.1"/>
    </source>
</evidence>
<keyword evidence="3" id="KW-1185">Reference proteome</keyword>
<dbReference type="PANTHER" id="PTHR31509">
    <property type="entry name" value="BPS1-LIKE PROTEIN"/>
    <property type="match status" value="1"/>
</dbReference>
<dbReference type="AlphaFoldDB" id="R0H9B2"/>
<dbReference type="EMBL" id="KB870809">
    <property type="protein sequence ID" value="EOA25949.1"/>
    <property type="molecule type" value="Genomic_DNA"/>
</dbReference>
<accession>R0H9B2</accession>
<organism evidence="2 3">
    <name type="scientific">Capsella rubella</name>
    <dbReference type="NCBI Taxonomy" id="81985"/>
    <lineage>
        <taxon>Eukaryota</taxon>
        <taxon>Viridiplantae</taxon>
        <taxon>Streptophyta</taxon>
        <taxon>Embryophyta</taxon>
        <taxon>Tracheophyta</taxon>
        <taxon>Spermatophyta</taxon>
        <taxon>Magnoliopsida</taxon>
        <taxon>eudicotyledons</taxon>
        <taxon>Gunneridae</taxon>
        <taxon>Pentapetalae</taxon>
        <taxon>rosids</taxon>
        <taxon>malvids</taxon>
        <taxon>Brassicales</taxon>
        <taxon>Brassicaceae</taxon>
        <taxon>Camelineae</taxon>
        <taxon>Capsella</taxon>
    </lineage>
</organism>
<sequence length="271" mass="31830">MSSERTTSQCFFRQNKYFRMLFPKSSNFSSSLWNNFESSLTERMKKLIPENKDEILTLPWMIIAMELLYDTHNDINILITDLKLHDVTDCSDVYMDITIKFMDLCNAISSLLGCIDHCILCFKVLWHKLEMKFEEEQCTKICSTLDSWRKDITAEILKYRTVLGRYVESLNFYKCVRNSFVEFRQRCFPDKYLEAVIVGKRFLEFADYFQDGDDVLVQESAEESNGEGKEEIEKLDHELDELSKKVRNLFSITLKGRETICACLLSELPHA</sequence>
<evidence type="ECO:0000256" key="1">
    <source>
        <dbReference type="SAM" id="Coils"/>
    </source>
</evidence>
<keyword evidence="1" id="KW-0175">Coiled coil</keyword>
<dbReference type="STRING" id="81985.R0H9B2"/>
<reference evidence="3" key="1">
    <citation type="journal article" date="2013" name="Nat. Genet.">
        <title>The Capsella rubella genome and the genomic consequences of rapid mating system evolution.</title>
        <authorList>
            <person name="Slotte T."/>
            <person name="Hazzouri K.M."/>
            <person name="Agren J.A."/>
            <person name="Koenig D."/>
            <person name="Maumus F."/>
            <person name="Guo Y.L."/>
            <person name="Steige K."/>
            <person name="Platts A.E."/>
            <person name="Escobar J.S."/>
            <person name="Newman L.K."/>
            <person name="Wang W."/>
            <person name="Mandakova T."/>
            <person name="Vello E."/>
            <person name="Smith L.M."/>
            <person name="Henz S.R."/>
            <person name="Steffen J."/>
            <person name="Takuno S."/>
            <person name="Brandvain Y."/>
            <person name="Coop G."/>
            <person name="Andolfatto P."/>
            <person name="Hu T.T."/>
            <person name="Blanchette M."/>
            <person name="Clark R.M."/>
            <person name="Quesneville H."/>
            <person name="Nordborg M."/>
            <person name="Gaut B.S."/>
            <person name="Lysak M.A."/>
            <person name="Jenkins J."/>
            <person name="Grimwood J."/>
            <person name="Chapman J."/>
            <person name="Prochnik S."/>
            <person name="Shu S."/>
            <person name="Rokhsar D."/>
            <person name="Schmutz J."/>
            <person name="Weigel D."/>
            <person name="Wright S.I."/>
        </authorList>
    </citation>
    <scope>NUCLEOTIDE SEQUENCE [LARGE SCALE GENOMIC DNA]</scope>
    <source>
        <strain evidence="3">cv. Monte Gargano</strain>
    </source>
</reference>
<dbReference type="Proteomes" id="UP000029121">
    <property type="component" value="Unassembled WGS sequence"/>
</dbReference>
<proteinExistence type="predicted"/>
<feature type="coiled-coil region" evidence="1">
    <location>
        <begin position="225"/>
        <end position="252"/>
    </location>
</feature>
<evidence type="ECO:0000313" key="3">
    <source>
        <dbReference type="Proteomes" id="UP000029121"/>
    </source>
</evidence>
<name>R0H9B2_9BRAS</name>
<dbReference type="eggNOG" id="ENOG502QPVM">
    <property type="taxonomic scope" value="Eukaryota"/>
</dbReference>
<protein>
    <submittedName>
        <fullName evidence="2">Uncharacterized protein</fullName>
    </submittedName>
</protein>